<evidence type="ECO:0000313" key="2">
    <source>
        <dbReference type="EMBL" id="MDD1784322.1"/>
    </source>
</evidence>
<protein>
    <recommendedName>
        <fullName evidence="4">Flp pilus-assembly TadG-like N-terminal domain-containing protein</fullName>
    </recommendedName>
</protein>
<evidence type="ECO:0000256" key="1">
    <source>
        <dbReference type="SAM" id="MobiDB-lite"/>
    </source>
</evidence>
<organism evidence="2 3">
    <name type="scientific">Enterovibrio qingdaonensis</name>
    <dbReference type="NCBI Taxonomy" id="2899818"/>
    <lineage>
        <taxon>Bacteria</taxon>
        <taxon>Pseudomonadati</taxon>
        <taxon>Pseudomonadota</taxon>
        <taxon>Gammaproteobacteria</taxon>
        <taxon>Vibrionales</taxon>
        <taxon>Vibrionaceae</taxon>
        <taxon>Enterovibrio</taxon>
    </lineage>
</organism>
<evidence type="ECO:0000313" key="3">
    <source>
        <dbReference type="Proteomes" id="UP001149821"/>
    </source>
</evidence>
<evidence type="ECO:0008006" key="4">
    <source>
        <dbReference type="Google" id="ProtNLM"/>
    </source>
</evidence>
<dbReference type="Proteomes" id="UP001149821">
    <property type="component" value="Unassembled WGS sequence"/>
</dbReference>
<keyword evidence="3" id="KW-1185">Reference proteome</keyword>
<accession>A0ABT5QTL6</accession>
<gene>
    <name evidence="2" type="ORF">LRP49_24395</name>
</gene>
<comment type="caution">
    <text evidence="2">The sequence shown here is derived from an EMBL/GenBank/DDBJ whole genome shotgun (WGS) entry which is preliminary data.</text>
</comment>
<dbReference type="EMBL" id="JAJUBB010000036">
    <property type="protein sequence ID" value="MDD1784322.1"/>
    <property type="molecule type" value="Genomic_DNA"/>
</dbReference>
<feature type="compositionally biased region" description="Low complexity" evidence="1">
    <location>
        <begin position="407"/>
        <end position="416"/>
    </location>
</feature>
<feature type="region of interest" description="Disordered" evidence="1">
    <location>
        <begin position="406"/>
        <end position="427"/>
    </location>
</feature>
<name>A0ABT5QTL6_9GAMM</name>
<proteinExistence type="predicted"/>
<sequence length="427" mass="44735">MKRQTGLATLAVVSGILLVVALFSVAVVGSGFASMKKAQNYVADAKQRAKAQAGLDCAAALYEQKGVDPTAAGYSNAVFNDCEIAGVTISLESVGTNWQLMSASGYAASKAIIRPLGGTASAFKTSGGIVVDGGNAWIPAKGQLVETKDSVDYYQCTAIVAGGDITIDVGKSDAEFTSELAGNKEKCATGYSTHIPTHSDPITNAFEGDILHNQPNIDVFQDQFDVPKEQWETVKEGFEVKLTTGSAISASEAVTNCGANIKTHIDAGKKKIWVEGDCMLTGMSGAGSKESPPLVVIKNGVVGAHGVFTFNGSILQFTVDYPAQNIADSWGAYKKDDGTNHILCKDGAMSLLCAQLLTEFGDDVSKWGALPFFFNGSYESFGSYMVDVPDSSSIVRGAFKPGYIDDGGSPSPGSGSLKLVKGSFHDF</sequence>
<dbReference type="RefSeq" id="WP_274146191.1">
    <property type="nucleotide sequence ID" value="NZ_JAJUBB010000036.1"/>
</dbReference>
<reference evidence="2" key="1">
    <citation type="submission" date="2021-12" db="EMBL/GenBank/DDBJ databases">
        <title>Enterovibrio ZSDZ35 sp. nov. and Enterovibrio ZSDZ42 sp. nov., isolated from coastal seawater in Qingdao.</title>
        <authorList>
            <person name="Zhang P."/>
        </authorList>
    </citation>
    <scope>NUCLEOTIDE SEQUENCE</scope>
    <source>
        <strain evidence="2">ZSDZ35</strain>
    </source>
</reference>